<dbReference type="InterPro" id="IPR036291">
    <property type="entry name" value="NAD(P)-bd_dom_sf"/>
</dbReference>
<comment type="caution">
    <text evidence="2">The sequence shown here is derived from an EMBL/GenBank/DDBJ whole genome shotgun (WGS) entry which is preliminary data.</text>
</comment>
<feature type="domain" description="NAD(P)-binding" evidence="1">
    <location>
        <begin position="7"/>
        <end position="144"/>
    </location>
</feature>
<dbReference type="AlphaFoldDB" id="A0A2W4YW66"/>
<reference evidence="2 3" key="1">
    <citation type="submission" date="2017-08" db="EMBL/GenBank/DDBJ databases">
        <title>Infants hospitalized years apart are colonized by the same room-sourced microbial strains.</title>
        <authorList>
            <person name="Brooks B."/>
            <person name="Olm M.R."/>
            <person name="Firek B.A."/>
            <person name="Baker R."/>
            <person name="Thomas B.C."/>
            <person name="Morowitz M.J."/>
            <person name="Banfield J.F."/>
        </authorList>
    </citation>
    <scope>NUCLEOTIDE SEQUENCE [LARGE SCALE GENOMIC DNA]</scope>
    <source>
        <strain evidence="2">S2_018_000_R3_119</strain>
    </source>
</reference>
<dbReference type="InterPro" id="IPR016040">
    <property type="entry name" value="NAD(P)-bd_dom"/>
</dbReference>
<dbReference type="GO" id="GO:0044877">
    <property type="term" value="F:protein-containing complex binding"/>
    <property type="evidence" value="ECO:0007669"/>
    <property type="project" value="TreeGrafter"/>
</dbReference>
<dbReference type="Pfam" id="PF13460">
    <property type="entry name" value="NAD_binding_10"/>
    <property type="match status" value="1"/>
</dbReference>
<protein>
    <submittedName>
        <fullName evidence="2">Epimerase</fullName>
    </submittedName>
</protein>
<proteinExistence type="predicted"/>
<dbReference type="SUPFAM" id="SSF51735">
    <property type="entry name" value="NAD(P)-binding Rossmann-fold domains"/>
    <property type="match status" value="1"/>
</dbReference>
<dbReference type="PANTHER" id="PTHR12126">
    <property type="entry name" value="NADH-UBIQUINONE OXIDOREDUCTASE 39 KDA SUBUNIT-RELATED"/>
    <property type="match status" value="1"/>
</dbReference>
<dbReference type="InterPro" id="IPR051207">
    <property type="entry name" value="ComplexI_NDUFA9_subunit"/>
</dbReference>
<gene>
    <name evidence="2" type="ORF">DI640_08145</name>
</gene>
<dbReference type="EMBL" id="QFMX01000006">
    <property type="protein sequence ID" value="PZO74320.1"/>
    <property type="molecule type" value="Genomic_DNA"/>
</dbReference>
<evidence type="ECO:0000313" key="2">
    <source>
        <dbReference type="EMBL" id="PZO74320.1"/>
    </source>
</evidence>
<dbReference type="Gene3D" id="3.40.50.720">
    <property type="entry name" value="NAD(P)-binding Rossmann-like Domain"/>
    <property type="match status" value="1"/>
</dbReference>
<evidence type="ECO:0000313" key="3">
    <source>
        <dbReference type="Proteomes" id="UP000249555"/>
    </source>
</evidence>
<accession>A0A2W4YW66</accession>
<dbReference type="PANTHER" id="PTHR12126:SF11">
    <property type="entry name" value="NADH DEHYDROGENASE [UBIQUINONE] 1 ALPHA SUBCOMPLEX SUBUNIT 9, MITOCHONDRIAL"/>
    <property type="match status" value="1"/>
</dbReference>
<dbReference type="Proteomes" id="UP000249555">
    <property type="component" value="Unassembled WGS sequence"/>
</dbReference>
<organism evidence="2 3">
    <name type="scientific">Sphingomonas taxi</name>
    <dbReference type="NCBI Taxonomy" id="1549858"/>
    <lineage>
        <taxon>Bacteria</taxon>
        <taxon>Pseudomonadati</taxon>
        <taxon>Pseudomonadota</taxon>
        <taxon>Alphaproteobacteria</taxon>
        <taxon>Sphingomonadales</taxon>
        <taxon>Sphingomonadaceae</taxon>
        <taxon>Sphingomonas</taxon>
    </lineage>
</organism>
<evidence type="ECO:0000259" key="1">
    <source>
        <dbReference type="Pfam" id="PF13460"/>
    </source>
</evidence>
<sequence length="303" mass="32456">MILAITGGTGFVGSHLIDHALEMGHTVRALARKPQAKRIGVTWIEGALDRPMSLATLVEGADVVIHVAGVVNAPDRAGFGKGNIAGTEGILQATKHAGIRRFVHVSSLAAREPALSNYGWSKAEAETRVQISGLDWTIVRPPAIFGPRDHELLDVFKAARSGYIPMPPAGTRVSLLYVEDLTALLLALAESGDAPSIMEPDDGVPDGWDNRDFARAIGVAVNGAAGKSVRVFSTPRPLLKLASAADRLVRRRKAKLTRDRVSYFCHPDWVSHKPPPPTLWSPSVPTPQALAQTAAWYRAAGLL</sequence>
<name>A0A2W4YW66_9SPHN</name>